<dbReference type="InterPro" id="IPR024534">
    <property type="entry name" value="JetD_C"/>
</dbReference>
<sequence length="363" mass="40569">MKTCDQVRTRAATFYTRNHRAWLAGEFSPLTVNLKPPTGRAAELDEGRAVQAWIQEWKRSRITAEWEEKKLGYLGTYALPARVVLDSPATAARVAGRAEHWLRINTLLDGFAASLGADVRSPLISKLAAWESWDDATVARFVSVVRWLRTHDASDYYVRELPIFGVDSKWVEAHRAVLNAVVGELGFREKPVLVELRSLDPDASFCGVRHWSCPLSELKALPGGRVLFVENHQTFLALPELPDTVAIFGGGLRAQVLAKQLPWLASKEVLYWGDLDSYGFYILDLVRAHLPHTRSVLMDLDTARDHDALAVEEPSPSRFAPARLTSGEADALDYLRSHSAGGCLRIEQERIVFGYAVERLRGV</sequence>
<dbReference type="PIRSF" id="PIRSF028408">
    <property type="entry name" value="UCP028408"/>
    <property type="match status" value="1"/>
</dbReference>
<name>A0ABX9UIW0_9CORY</name>
<comment type="caution">
    <text evidence="3">The sequence shown here is derived from an EMBL/GenBank/DDBJ whole genome shotgun (WGS) entry which is preliminary data.</text>
</comment>
<protein>
    <recommendedName>
        <fullName evidence="5">DUF3322 and DUF2220 domain-containing protein</fullName>
    </recommendedName>
</protein>
<evidence type="ECO:0000313" key="3">
    <source>
        <dbReference type="EMBL" id="RMD18526.1"/>
    </source>
</evidence>
<reference evidence="3 4" key="1">
    <citation type="submission" date="2018-10" db="EMBL/GenBank/DDBJ databases">
        <title>Whole genome sequence of Corynebacterium gottingense DSM 130494T.</title>
        <authorList>
            <person name="Bernier A.-M."/>
            <person name="Bernard K."/>
        </authorList>
    </citation>
    <scope>NUCLEOTIDE SEQUENCE [LARGE SCALE GENOMIC DNA]</scope>
    <source>
        <strain evidence="3 4">DSM 103494</strain>
    </source>
</reference>
<dbReference type="InterPro" id="IPR024537">
    <property type="entry name" value="DUF3322"/>
</dbReference>
<keyword evidence="4" id="KW-1185">Reference proteome</keyword>
<feature type="domain" description="Wadjet protein JetD C-terminal" evidence="1">
    <location>
        <begin position="186"/>
        <end position="360"/>
    </location>
</feature>
<dbReference type="RefSeq" id="WP_122086216.1">
    <property type="nucleotide sequence ID" value="NZ_CBCRWO010000018.1"/>
</dbReference>
<dbReference type="Proteomes" id="UP000266886">
    <property type="component" value="Unassembled WGS sequence"/>
</dbReference>
<evidence type="ECO:0000259" key="1">
    <source>
        <dbReference type="Pfam" id="PF09983"/>
    </source>
</evidence>
<evidence type="ECO:0008006" key="5">
    <source>
        <dbReference type="Google" id="ProtNLM"/>
    </source>
</evidence>
<dbReference type="Pfam" id="PF09983">
    <property type="entry name" value="JetD_C"/>
    <property type="match status" value="1"/>
</dbReference>
<dbReference type="InterPro" id="IPR014544">
    <property type="entry name" value="UCP028408"/>
</dbReference>
<gene>
    <name evidence="3" type="ORF">EAW56_09040</name>
</gene>
<organism evidence="3 4">
    <name type="scientific">Corynebacterium gottingense</name>
    <dbReference type="NCBI Taxonomy" id="2041036"/>
    <lineage>
        <taxon>Bacteria</taxon>
        <taxon>Bacillati</taxon>
        <taxon>Actinomycetota</taxon>
        <taxon>Actinomycetes</taxon>
        <taxon>Mycobacteriales</taxon>
        <taxon>Corynebacteriaceae</taxon>
        <taxon>Corynebacterium</taxon>
    </lineage>
</organism>
<dbReference type="EMBL" id="RDRE01000015">
    <property type="protein sequence ID" value="RMD18526.1"/>
    <property type="molecule type" value="Genomic_DNA"/>
</dbReference>
<dbReference type="Pfam" id="PF11795">
    <property type="entry name" value="DUF3322"/>
    <property type="match status" value="1"/>
</dbReference>
<proteinExistence type="predicted"/>
<evidence type="ECO:0000259" key="2">
    <source>
        <dbReference type="Pfam" id="PF11795"/>
    </source>
</evidence>
<evidence type="ECO:0000313" key="4">
    <source>
        <dbReference type="Proteomes" id="UP000266886"/>
    </source>
</evidence>
<feature type="domain" description="DUF3322" evidence="2">
    <location>
        <begin position="5"/>
        <end position="182"/>
    </location>
</feature>
<accession>A0ABX9UIW0</accession>